<comment type="caution">
    <text evidence="2">The sequence shown here is derived from an EMBL/GenBank/DDBJ whole genome shotgun (WGS) entry which is preliminary data.</text>
</comment>
<gene>
    <name evidence="2" type="ORF">DFR57_12229</name>
</gene>
<dbReference type="EMBL" id="QPJJ01000022">
    <property type="protein sequence ID" value="RCW62860.1"/>
    <property type="molecule type" value="Genomic_DNA"/>
</dbReference>
<accession>A0A368X4D9</accession>
<evidence type="ECO:0000259" key="1">
    <source>
        <dbReference type="Pfam" id="PF13799"/>
    </source>
</evidence>
<keyword evidence="3" id="KW-1185">Reference proteome</keyword>
<sequence>MGLKIIKPTYEIGTRVVTCPLVNRFFYQTKENITEEDTFKIDAAEFFDDDGEVAEALPKLNMNNSYFNVFINGILQMEENFAYTAGPAGIGNLMVSVPEGSEIKSGTPVILEVINFEPKLI</sequence>
<protein>
    <submittedName>
        <fullName evidence="2">Uncharacterized protein DUF4183</fullName>
    </submittedName>
</protein>
<evidence type="ECO:0000313" key="2">
    <source>
        <dbReference type="EMBL" id="RCW62860.1"/>
    </source>
</evidence>
<organism evidence="2 3">
    <name type="scientific">Saliterribacillus persicus</name>
    <dbReference type="NCBI Taxonomy" id="930114"/>
    <lineage>
        <taxon>Bacteria</taxon>
        <taxon>Bacillati</taxon>
        <taxon>Bacillota</taxon>
        <taxon>Bacilli</taxon>
        <taxon>Bacillales</taxon>
        <taxon>Bacillaceae</taxon>
        <taxon>Saliterribacillus</taxon>
    </lineage>
</organism>
<dbReference type="RefSeq" id="WP_114354464.1">
    <property type="nucleotide sequence ID" value="NZ_QPJJ01000022.1"/>
</dbReference>
<dbReference type="OrthoDB" id="2623159at2"/>
<feature type="domain" description="DUF4183" evidence="1">
    <location>
        <begin position="37"/>
        <end position="113"/>
    </location>
</feature>
<dbReference type="Proteomes" id="UP000252585">
    <property type="component" value="Unassembled WGS sequence"/>
</dbReference>
<name>A0A368X4D9_9BACI</name>
<dbReference type="InterPro" id="IPR025237">
    <property type="entry name" value="DUF4183"/>
</dbReference>
<evidence type="ECO:0000313" key="3">
    <source>
        <dbReference type="Proteomes" id="UP000252585"/>
    </source>
</evidence>
<proteinExistence type="predicted"/>
<reference evidence="2 3" key="1">
    <citation type="submission" date="2018-07" db="EMBL/GenBank/DDBJ databases">
        <title>Genomic Encyclopedia of Type Strains, Phase IV (KMG-IV): sequencing the most valuable type-strain genomes for metagenomic binning, comparative biology and taxonomic classification.</title>
        <authorList>
            <person name="Goeker M."/>
        </authorList>
    </citation>
    <scope>NUCLEOTIDE SEQUENCE [LARGE SCALE GENOMIC DNA]</scope>
    <source>
        <strain evidence="2 3">DSM 27696</strain>
    </source>
</reference>
<dbReference type="Pfam" id="PF13799">
    <property type="entry name" value="DUF4183"/>
    <property type="match status" value="1"/>
</dbReference>
<dbReference type="AlphaFoldDB" id="A0A368X4D9"/>